<dbReference type="Proteomes" id="UP000308267">
    <property type="component" value="Unassembled WGS sequence"/>
</dbReference>
<feature type="compositionally biased region" description="Low complexity" evidence="1">
    <location>
        <begin position="885"/>
        <end position="894"/>
    </location>
</feature>
<dbReference type="Gene3D" id="2.30.30.490">
    <property type="match status" value="1"/>
</dbReference>
<gene>
    <name evidence="4" type="ORF">CRM22_011053</name>
</gene>
<sequence length="1462" mass="160353">MNASEHASTENVLPFVVCAVCISRVLVVWAGGLMAHVSCSRYTEVIDLSGTNTIRNASFTIQPHERLVVDVNLSANLETQLRSPCSISPTFSIADILAPPFDVHRATRVDECLSPKSPDEPKPLLTSGTATTADSDLQFPFRCDLEQQTFSSENHELRNTGQRELDKSVECEQPDDVCVDGFDCITKPDPMLSDNDGLQLQSGSSVFSGALETTEFPERCFDTKDKLDKTCCLTRSKIFRVDIPQDDDAKMTTKTEDMCPTQKISSVPTSPSSSPHYEVKASSEKHTEAITTETGGEDAQPSSPYLADTLDNLIDAARCVYAEAQLEEAESVLDQLLSKFAEPSDLCTAWDNLPSNVGNLQDTITQSPSCFSPVFKVLLTQPESHIFPDLCKPSSTGRQLQDLCNQLACAIRRAKRKLRVLQKMRARQARNKKNEIPNENSNSLSATNQTQRRLTFLEKLKHIWPGSTTDCTEGEDGAMDYRYLPSGHTGSREYSKVYSNPLECPLSLLSFVTHLADPNTVTRPDNHLTGPEVPRRSPITQSAQFFPKSLTKIPGELAIQIEPMNDLPDSTLEAGWSNEVDRPQPPSSFESLTSPTLSIFSSSVSPSSCSTTSCGRTRRPSKLNIRRRVRGKVVRSRRSNGIPPQSGVHSPPTKSNDRTHEVLETDSSKSPPGRAKRSANLCYDSLSDLHLSVQTIDKPLDQIESSPAPSSSSLFGHTPRFSLPSPCETYENIKSPEELVGRKFSIQSGPISGPCLSENHTNDQRPFSSHGGTSDTHTDGSSGNLRLFPMFHDQEEMSTCSSEDRSWIRNRPPTPDVRRSDLDLSDLSDGTRVLVIQDTHLRAGTLFLHKQIPDPGVMKGGTDFPPENKRDQLFRIHLDGDRLSSGTLHSISSSRPKQGGGSVQMRRCSSPASYQSDLLSMSPSSSTVPSYSFISLNSPKKGRQSDIVLLGWQVVQQAVLEVIPSSMSHLPPGARVCASWSEQLASNLYPGTVVEASVDEIMGPRCVAVDFDDGDHRQVPIDNIRMLPDHFTNLYQLASETRGKGLSSPFLQATSPSRRSFLDPHPTCSGLKRRIRHHSDLSASTNSSDKRTRCIPPATISGNSDARGSEPNGTIRCRITNRKASSANFRSASCTTTANSCATSQGPDLKIAPTSNAPLNARPIGDGVNIGVASSPTLSSCPSHFDLSELQRGSSSSATNDKLVRNNPLVDNDVSLDMLSSISSSSDASPWHILEKLRRRRNGQVYCRSVERDSDGLVVSVGDTVEFSSGRDDVYLGIIRSIRWDDATDSPFVVAAWFYNPEEAGADGQRVSDIKGALFATDHVDENEARCISRHAVVLPTYAEYRQRQMSDCTVKEPQSRTTSVVHPSVPLYPDSLQVNRKFECPEKETSTTQCVEQLTDSSSQSGLLNHVNILDISSPNSSDTDAPNGPLYFIAGKYDPVNRRVLSWDPDVEKLIRRGEK</sequence>
<dbReference type="PANTHER" id="PTHR12505:SF24">
    <property type="entry name" value="PROTEIN WINGED EYE"/>
    <property type="match status" value="1"/>
</dbReference>
<keyword evidence="5" id="KW-1185">Reference proteome</keyword>
<feature type="region of interest" description="Disordered" evidence="1">
    <location>
        <begin position="799"/>
        <end position="823"/>
    </location>
</feature>
<feature type="compositionally biased region" description="Polar residues" evidence="1">
    <location>
        <begin position="437"/>
        <end position="449"/>
    </location>
</feature>
<feature type="transmembrane region" description="Helical" evidence="2">
    <location>
        <begin position="12"/>
        <end position="35"/>
    </location>
</feature>
<keyword evidence="2" id="KW-0472">Membrane</keyword>
<feature type="region of interest" description="Disordered" evidence="1">
    <location>
        <begin position="251"/>
        <end position="286"/>
    </location>
</feature>
<feature type="compositionally biased region" description="Basic residues" evidence="1">
    <location>
        <begin position="616"/>
        <end position="638"/>
    </location>
</feature>
<evidence type="ECO:0000259" key="3">
    <source>
        <dbReference type="PROSITE" id="PS51038"/>
    </source>
</evidence>
<dbReference type="EMBL" id="SJOL01011936">
    <property type="protein sequence ID" value="TGZ47243.1"/>
    <property type="molecule type" value="Genomic_DNA"/>
</dbReference>
<accession>A0A4S2KD81</accession>
<dbReference type="InterPro" id="IPR048924">
    <property type="entry name" value="BAHCC1-like_Tudor"/>
</dbReference>
<feature type="compositionally biased region" description="Low complexity" evidence="1">
    <location>
        <begin position="265"/>
        <end position="275"/>
    </location>
</feature>
<dbReference type="Gene3D" id="2.30.30.140">
    <property type="match status" value="1"/>
</dbReference>
<feature type="compositionally biased region" description="Polar residues" evidence="1">
    <location>
        <begin position="764"/>
        <end position="784"/>
    </location>
</feature>
<dbReference type="InterPro" id="IPR001025">
    <property type="entry name" value="BAH_dom"/>
</dbReference>
<name>A0A4S2KD81_OPIFE</name>
<feature type="compositionally biased region" description="Basic and acidic residues" evidence="1">
    <location>
        <begin position="277"/>
        <end position="286"/>
    </location>
</feature>
<protein>
    <recommendedName>
        <fullName evidence="3">BAH domain-containing protein</fullName>
    </recommendedName>
</protein>
<dbReference type="SUPFAM" id="SSF82061">
    <property type="entry name" value="BAH domain"/>
    <property type="match status" value="1"/>
</dbReference>
<dbReference type="InterPro" id="IPR052429">
    <property type="entry name" value="BAH_domain_protein"/>
</dbReference>
<evidence type="ECO:0000256" key="2">
    <source>
        <dbReference type="SAM" id="Phobius"/>
    </source>
</evidence>
<feature type="region of interest" description="Disordered" evidence="1">
    <location>
        <begin position="426"/>
        <end position="449"/>
    </location>
</feature>
<dbReference type="GO" id="GO:0003682">
    <property type="term" value="F:chromatin binding"/>
    <property type="evidence" value="ECO:0007669"/>
    <property type="project" value="InterPro"/>
</dbReference>
<feature type="compositionally biased region" description="Low complexity" evidence="1">
    <location>
        <begin position="591"/>
        <end position="615"/>
    </location>
</feature>
<dbReference type="InterPro" id="IPR043151">
    <property type="entry name" value="BAH_sf"/>
</dbReference>
<dbReference type="Pfam" id="PF21744">
    <property type="entry name" value="BAHCC1-like_Tudor"/>
    <property type="match status" value="1"/>
</dbReference>
<feature type="region of interest" description="Disordered" evidence="1">
    <location>
        <begin position="885"/>
        <end position="908"/>
    </location>
</feature>
<keyword evidence="2" id="KW-1133">Transmembrane helix</keyword>
<proteinExistence type="predicted"/>
<feature type="region of interest" description="Disordered" evidence="1">
    <location>
        <begin position="750"/>
        <end position="786"/>
    </location>
</feature>
<dbReference type="OrthoDB" id="6426227at2759"/>
<organism evidence="4 5">
    <name type="scientific">Opisthorchis felineus</name>
    <dbReference type="NCBI Taxonomy" id="147828"/>
    <lineage>
        <taxon>Eukaryota</taxon>
        <taxon>Metazoa</taxon>
        <taxon>Spiralia</taxon>
        <taxon>Lophotrochozoa</taxon>
        <taxon>Platyhelminthes</taxon>
        <taxon>Trematoda</taxon>
        <taxon>Digenea</taxon>
        <taxon>Opisthorchiida</taxon>
        <taxon>Opisthorchiata</taxon>
        <taxon>Opisthorchiidae</taxon>
        <taxon>Opisthorchis</taxon>
    </lineage>
</organism>
<reference evidence="4 5" key="1">
    <citation type="journal article" date="2019" name="BMC Genomics">
        <title>New insights from Opisthorchis felineus genome: update on genomics of the epidemiologically important liver flukes.</title>
        <authorList>
            <person name="Ershov N.I."/>
            <person name="Mordvinov V.A."/>
            <person name="Prokhortchouk E.B."/>
            <person name="Pakharukova M.Y."/>
            <person name="Gunbin K.V."/>
            <person name="Ustyantsev K."/>
            <person name="Genaev M.A."/>
            <person name="Blinov A.G."/>
            <person name="Mazur A."/>
            <person name="Boulygina E."/>
            <person name="Tsygankova S."/>
            <person name="Khrameeva E."/>
            <person name="Chekanov N."/>
            <person name="Fan G."/>
            <person name="Xiao A."/>
            <person name="Zhang H."/>
            <person name="Xu X."/>
            <person name="Yang H."/>
            <person name="Solovyev V."/>
            <person name="Lee S.M."/>
            <person name="Liu X."/>
            <person name="Afonnikov D.A."/>
            <person name="Skryabin K.G."/>
        </authorList>
    </citation>
    <scope>NUCLEOTIDE SEQUENCE [LARGE SCALE GENOMIC DNA]</scope>
    <source>
        <strain evidence="4">AK-0245</strain>
        <tissue evidence="4">Whole organism</tissue>
    </source>
</reference>
<feature type="region of interest" description="Disordered" evidence="1">
    <location>
        <begin position="568"/>
        <end position="678"/>
    </location>
</feature>
<evidence type="ECO:0000256" key="1">
    <source>
        <dbReference type="SAM" id="MobiDB-lite"/>
    </source>
</evidence>
<dbReference type="STRING" id="147828.A0A4S2KD81"/>
<feature type="compositionally biased region" description="Basic and acidic residues" evidence="1">
    <location>
        <begin position="655"/>
        <end position="667"/>
    </location>
</feature>
<comment type="caution">
    <text evidence="4">The sequence shown here is derived from an EMBL/GenBank/DDBJ whole genome shotgun (WGS) entry which is preliminary data.</text>
</comment>
<feature type="region of interest" description="Disordered" evidence="1">
    <location>
        <begin position="1079"/>
        <end position="1114"/>
    </location>
</feature>
<dbReference type="PANTHER" id="PTHR12505">
    <property type="entry name" value="PHD FINGER TRANSCRIPTION FACTOR"/>
    <property type="match status" value="1"/>
</dbReference>
<evidence type="ECO:0000313" key="4">
    <source>
        <dbReference type="EMBL" id="TGZ47243.1"/>
    </source>
</evidence>
<evidence type="ECO:0000313" key="5">
    <source>
        <dbReference type="Proteomes" id="UP000308267"/>
    </source>
</evidence>
<keyword evidence="2" id="KW-0812">Transmembrane</keyword>
<dbReference type="PROSITE" id="PS51038">
    <property type="entry name" value="BAH"/>
    <property type="match status" value="1"/>
</dbReference>
<feature type="domain" description="BAH" evidence="3">
    <location>
        <begin position="1257"/>
        <end position="1377"/>
    </location>
</feature>